<name>A0A4U6XVZ3_9PEZI</name>
<dbReference type="EMBL" id="PJEX01000001">
    <property type="protein sequence ID" value="TKW60154.1"/>
    <property type="molecule type" value="Genomic_DNA"/>
</dbReference>
<comment type="caution">
    <text evidence="2">The sequence shown here is derived from an EMBL/GenBank/DDBJ whole genome shotgun (WGS) entry which is preliminary data.</text>
</comment>
<evidence type="ECO:0000256" key="1">
    <source>
        <dbReference type="SAM" id="MobiDB-lite"/>
    </source>
</evidence>
<feature type="region of interest" description="Disordered" evidence="1">
    <location>
        <begin position="1"/>
        <end position="37"/>
    </location>
</feature>
<dbReference type="AlphaFoldDB" id="A0A4U6XVZ3"/>
<dbReference type="Proteomes" id="UP000310108">
    <property type="component" value="Unassembled WGS sequence"/>
</dbReference>
<evidence type="ECO:0000313" key="2">
    <source>
        <dbReference type="EMBL" id="TKW60154.1"/>
    </source>
</evidence>
<sequence length="80" mass="8878">MPSSHSSSMDNNTGSKGGWSTGRPPRNEKSSRDTRLGMFEDDKDYKLGHQVYFGQERPQTLEAMLGKHLTNLPQPATNGL</sequence>
<evidence type="ECO:0000313" key="3">
    <source>
        <dbReference type="Proteomes" id="UP000310108"/>
    </source>
</evidence>
<organism evidence="2 3">
    <name type="scientific">Colletotrichum tanaceti</name>
    <dbReference type="NCBI Taxonomy" id="1306861"/>
    <lineage>
        <taxon>Eukaryota</taxon>
        <taxon>Fungi</taxon>
        <taxon>Dikarya</taxon>
        <taxon>Ascomycota</taxon>
        <taxon>Pezizomycotina</taxon>
        <taxon>Sordariomycetes</taxon>
        <taxon>Hypocreomycetidae</taxon>
        <taxon>Glomerellales</taxon>
        <taxon>Glomerellaceae</taxon>
        <taxon>Colletotrichum</taxon>
        <taxon>Colletotrichum destructivum species complex</taxon>
    </lineage>
</organism>
<feature type="compositionally biased region" description="Basic and acidic residues" evidence="1">
    <location>
        <begin position="25"/>
        <end position="37"/>
    </location>
</feature>
<protein>
    <submittedName>
        <fullName evidence="2">Uncharacterized protein</fullName>
    </submittedName>
</protein>
<reference evidence="2 3" key="1">
    <citation type="journal article" date="2019" name="PLoS ONE">
        <title>Comparative genome analysis indicates high evolutionary potential of pathogenicity genes in Colletotrichum tanaceti.</title>
        <authorList>
            <person name="Lelwala R.V."/>
            <person name="Korhonen P.K."/>
            <person name="Young N.D."/>
            <person name="Scott J.B."/>
            <person name="Ades P.A."/>
            <person name="Gasser R.B."/>
            <person name="Taylor P.W.J."/>
        </authorList>
    </citation>
    <scope>NUCLEOTIDE SEQUENCE [LARGE SCALE GENOMIC DNA]</scope>
    <source>
        <strain evidence="2">BRIP57314</strain>
    </source>
</reference>
<keyword evidence="3" id="KW-1185">Reference proteome</keyword>
<feature type="compositionally biased region" description="Polar residues" evidence="1">
    <location>
        <begin position="1"/>
        <end position="14"/>
    </location>
</feature>
<accession>A0A4U6XVZ3</accession>
<proteinExistence type="predicted"/>
<gene>
    <name evidence="2" type="ORF">CTA1_4716</name>
</gene>